<evidence type="ECO:0000256" key="1">
    <source>
        <dbReference type="ARBA" id="ARBA00008005"/>
    </source>
</evidence>
<evidence type="ECO:0000313" key="4">
    <source>
        <dbReference type="EMBL" id="BCB26476.1"/>
    </source>
</evidence>
<gene>
    <name evidence="4" type="ORF">SKTS_13620</name>
</gene>
<dbReference type="InterPro" id="IPR020287">
    <property type="entry name" value="Tail_sheath_C"/>
</dbReference>
<evidence type="ECO:0000259" key="2">
    <source>
        <dbReference type="Pfam" id="PF04984"/>
    </source>
</evidence>
<sequence length="492" mass="52547">MPDNITFMTIPVDWRVPGAYIEVDHPKAVRGLPQMAHRMLILGQRLAAGTVAAGVLTKVTRWQDGVNYFGRGSMLAQQIAAALKVNPYTECYALALDDNGAGNAAAGTIEFTGSPTESGTLYLYIGGRRLMVGVTAAQTVAQIATNTAAAINADADGAVTAAAALGVVTVTSRHKGIEGNDIDIRLNYYQGEATPKGLVAAITAMTGGTANPDVSAAITAMSTLAAYSILMGWTDAANVTLMENELQARWGGMDMRAGHVFGHKNGSYSALSTYGSARNSAHSTFPGLKSSPTLPWVISAQFGAIVEFSGANDPAVPFRSLRLPDVMAPREADRFTDTERNLLLHDGISTVVFDQSGAASIEQVVTTYQQNSFGIEDVSLLKLNTKWTVDYLRYMFRVAVLRDYPRHKLASDDVLGMIQPGQAIATPKLIRNTLIAAATQAVRAGLMENLEGFIRDLVVVRSDADTCRVNSIMTPDTVNQFDVFAGAVQYVL</sequence>
<feature type="domain" description="Tail sheath protein C-terminal" evidence="3">
    <location>
        <begin position="379"/>
        <end position="489"/>
    </location>
</feature>
<dbReference type="Proteomes" id="UP000502260">
    <property type="component" value="Chromosome"/>
</dbReference>
<dbReference type="EMBL" id="AP022853">
    <property type="protein sequence ID" value="BCB26476.1"/>
    <property type="molecule type" value="Genomic_DNA"/>
</dbReference>
<evidence type="ECO:0000259" key="3">
    <source>
        <dbReference type="Pfam" id="PF17482"/>
    </source>
</evidence>
<name>A0A6F8VBU1_9PROT</name>
<dbReference type="KEGG" id="slac:SKTS_13620"/>
<feature type="domain" description="Tail sheath protein subtilisin-like" evidence="2">
    <location>
        <begin position="208"/>
        <end position="367"/>
    </location>
</feature>
<comment type="similarity">
    <text evidence="1">Belongs to the myoviridae tail sheath protein family.</text>
</comment>
<accession>A0A6F8VBU1</accession>
<dbReference type="InterPro" id="IPR007067">
    <property type="entry name" value="Tail_sheath"/>
</dbReference>
<dbReference type="InterPro" id="IPR035089">
    <property type="entry name" value="Phage_sheath_subtilisin"/>
</dbReference>
<dbReference type="Pfam" id="PF17482">
    <property type="entry name" value="Phage_sheath_1C"/>
    <property type="match status" value="1"/>
</dbReference>
<dbReference type="RefSeq" id="WP_173062252.1">
    <property type="nucleotide sequence ID" value="NZ_AP022853.1"/>
</dbReference>
<reference evidence="5" key="1">
    <citation type="submission" date="2020-03" db="EMBL/GenBank/DDBJ databases">
        <title>Complete genome sequence of sulfur-oxidizing bacterium skT11.</title>
        <authorList>
            <person name="Kanda M."/>
            <person name="Kojima H."/>
            <person name="Fukui M."/>
        </authorList>
    </citation>
    <scope>NUCLEOTIDE SEQUENCE [LARGE SCALE GENOMIC DNA]</scope>
    <source>
        <strain evidence="5">skT11</strain>
    </source>
</reference>
<protein>
    <submittedName>
        <fullName evidence="4">Tail protein</fullName>
    </submittedName>
</protein>
<organism evidence="4 5">
    <name type="scientific">Sulfurimicrobium lacus</name>
    <dbReference type="NCBI Taxonomy" id="2715678"/>
    <lineage>
        <taxon>Bacteria</taxon>
        <taxon>Pseudomonadati</taxon>
        <taxon>Pseudomonadota</taxon>
        <taxon>Betaproteobacteria</taxon>
        <taxon>Nitrosomonadales</taxon>
        <taxon>Sulfuricellaceae</taxon>
        <taxon>Sulfurimicrobium</taxon>
    </lineage>
</organism>
<evidence type="ECO:0000313" key="5">
    <source>
        <dbReference type="Proteomes" id="UP000502260"/>
    </source>
</evidence>
<dbReference type="AlphaFoldDB" id="A0A6F8VBU1"/>
<dbReference type="Pfam" id="PF04984">
    <property type="entry name" value="Phage_sheath_1"/>
    <property type="match status" value="1"/>
</dbReference>
<keyword evidence="5" id="KW-1185">Reference proteome</keyword>
<dbReference type="PIRSF" id="PIRSF007349">
    <property type="entry name" value="Tsp_L"/>
    <property type="match status" value="1"/>
</dbReference>
<proteinExistence type="inferred from homology"/>